<evidence type="ECO:0000313" key="4">
    <source>
        <dbReference type="Proteomes" id="UP000037178"/>
    </source>
</evidence>
<evidence type="ECO:0000256" key="2">
    <source>
        <dbReference type="SAM" id="Phobius"/>
    </source>
</evidence>
<dbReference type="InterPro" id="IPR021273">
    <property type="entry name" value="DUF2852"/>
</dbReference>
<dbReference type="Pfam" id="PF11014">
    <property type="entry name" value="DUF2852"/>
    <property type="match status" value="1"/>
</dbReference>
<evidence type="ECO:0000313" key="3">
    <source>
        <dbReference type="EMBL" id="KMW57068.1"/>
    </source>
</evidence>
<dbReference type="Proteomes" id="UP000037178">
    <property type="component" value="Unassembled WGS sequence"/>
</dbReference>
<sequence length="159" mass="17822">MSITMTADHHHAAHTGPQPSVPRPMPVVVQILSTLMFGAFSIIAVVMAFHSFWLAGFVIAAILGWRGGFVPGNFNQVSADEIAERVRALSPEAQHRSSGNTSFDAYRGDMLRRLEEEQDNFDGFLTRLREAKDRSEFDTFMDERASKARREAIEVHDES</sequence>
<proteinExistence type="predicted"/>
<keyword evidence="2" id="KW-0472">Membrane</keyword>
<keyword evidence="2" id="KW-1133">Transmembrane helix</keyword>
<feature type="transmembrane region" description="Helical" evidence="2">
    <location>
        <begin position="35"/>
        <end position="65"/>
    </location>
</feature>
<evidence type="ECO:0000256" key="1">
    <source>
        <dbReference type="SAM" id="MobiDB-lite"/>
    </source>
</evidence>
<dbReference type="AlphaFoldDB" id="A0A0J9GU33"/>
<keyword evidence="2" id="KW-0812">Transmembrane</keyword>
<keyword evidence="4" id="KW-1185">Reference proteome</keyword>
<comment type="caution">
    <text evidence="3">The sequence shown here is derived from an EMBL/GenBank/DDBJ whole genome shotgun (WGS) entry which is preliminary data.</text>
</comment>
<accession>A0A0J9GU33</accession>
<dbReference type="STRING" id="1675527.AIOL_002026"/>
<gene>
    <name evidence="3" type="ORF">AIOL_002026</name>
</gene>
<feature type="region of interest" description="Disordered" evidence="1">
    <location>
        <begin position="1"/>
        <end position="20"/>
    </location>
</feature>
<dbReference type="RefSeq" id="WP_235438961.1">
    <property type="nucleotide sequence ID" value="NZ_LFTY01000002.1"/>
</dbReference>
<name>A0A0J9GU33_9RHOB</name>
<dbReference type="PATRIC" id="fig|1675527.3.peg.2131"/>
<evidence type="ECO:0008006" key="5">
    <source>
        <dbReference type="Google" id="ProtNLM"/>
    </source>
</evidence>
<reference evidence="3 4" key="1">
    <citation type="submission" date="2015-06" db="EMBL/GenBank/DDBJ databases">
        <title>Draft genome sequence of an Alphaproteobacteria species associated to the Mediterranean sponge Oscarella lobularis.</title>
        <authorList>
            <person name="Jourda C."/>
            <person name="Santini S."/>
            <person name="Claverie J.-M."/>
        </authorList>
    </citation>
    <scope>NUCLEOTIDE SEQUENCE [LARGE SCALE GENOMIC DNA]</scope>
    <source>
        <strain evidence="3">IGS</strain>
    </source>
</reference>
<protein>
    <recommendedName>
        <fullName evidence="5">DUF2852 domain-containing protein</fullName>
    </recommendedName>
</protein>
<organism evidence="3 4">
    <name type="scientific">Candidatus Rhodobacter oscarellae</name>
    <dbReference type="NCBI Taxonomy" id="1675527"/>
    <lineage>
        <taxon>Bacteria</taxon>
        <taxon>Pseudomonadati</taxon>
        <taxon>Pseudomonadota</taxon>
        <taxon>Alphaproteobacteria</taxon>
        <taxon>Rhodobacterales</taxon>
        <taxon>Rhodobacter group</taxon>
        <taxon>Rhodobacter</taxon>
    </lineage>
</organism>
<dbReference type="EMBL" id="LFTY01000002">
    <property type="protein sequence ID" value="KMW57068.1"/>
    <property type="molecule type" value="Genomic_DNA"/>
</dbReference>